<dbReference type="SUPFAM" id="SSF50630">
    <property type="entry name" value="Acid proteases"/>
    <property type="match status" value="1"/>
</dbReference>
<dbReference type="PANTHER" id="PTHR13683">
    <property type="entry name" value="ASPARTYL PROTEASES"/>
    <property type="match status" value="1"/>
</dbReference>
<evidence type="ECO:0000256" key="1">
    <source>
        <dbReference type="ARBA" id="ARBA00007447"/>
    </source>
</evidence>
<keyword evidence="3" id="KW-0732">Signal</keyword>
<dbReference type="EMBL" id="CAMXCT030000195">
    <property type="protein sequence ID" value="CAL4762614.1"/>
    <property type="molecule type" value="Genomic_DNA"/>
</dbReference>
<protein>
    <submittedName>
        <fullName evidence="10">Aspartic proteinase 39</fullName>
    </submittedName>
</protein>
<reference evidence="10 11" key="2">
    <citation type="submission" date="2024-05" db="EMBL/GenBank/DDBJ databases">
        <authorList>
            <person name="Chen Y."/>
            <person name="Shah S."/>
            <person name="Dougan E. K."/>
            <person name="Thang M."/>
            <person name="Chan C."/>
        </authorList>
    </citation>
    <scope>NUCLEOTIDE SEQUENCE [LARGE SCALE GENOMIC DNA]</scope>
</reference>
<evidence type="ECO:0000259" key="8">
    <source>
        <dbReference type="PROSITE" id="PS51767"/>
    </source>
</evidence>
<keyword evidence="7" id="KW-1133">Transmembrane helix</keyword>
<evidence type="ECO:0000256" key="6">
    <source>
        <dbReference type="SAM" id="MobiDB-lite"/>
    </source>
</evidence>
<evidence type="ECO:0000256" key="5">
    <source>
        <dbReference type="PIRSR" id="PIRSR601461-1"/>
    </source>
</evidence>
<name>A0A9P1BL10_9DINO</name>
<organism evidence="9">
    <name type="scientific">Cladocopium goreaui</name>
    <dbReference type="NCBI Taxonomy" id="2562237"/>
    <lineage>
        <taxon>Eukaryota</taxon>
        <taxon>Sar</taxon>
        <taxon>Alveolata</taxon>
        <taxon>Dinophyceae</taxon>
        <taxon>Suessiales</taxon>
        <taxon>Symbiodiniaceae</taxon>
        <taxon>Cladocopium</taxon>
    </lineage>
</organism>
<dbReference type="Gene3D" id="2.40.70.10">
    <property type="entry name" value="Acid Proteases"/>
    <property type="match status" value="2"/>
</dbReference>
<evidence type="ECO:0000256" key="3">
    <source>
        <dbReference type="ARBA" id="ARBA00022729"/>
    </source>
</evidence>
<feature type="domain" description="Peptidase A1" evidence="8">
    <location>
        <begin position="40"/>
        <end position="360"/>
    </location>
</feature>
<evidence type="ECO:0000256" key="4">
    <source>
        <dbReference type="ARBA" id="ARBA00022801"/>
    </source>
</evidence>
<keyword evidence="2" id="KW-0645">Protease</keyword>
<keyword evidence="7" id="KW-0812">Transmembrane</keyword>
<evidence type="ECO:0000313" key="9">
    <source>
        <dbReference type="EMBL" id="CAI3975302.1"/>
    </source>
</evidence>
<dbReference type="OrthoDB" id="2747330at2759"/>
<gene>
    <name evidence="9" type="ORF">C1SCF055_LOCUS3637</name>
</gene>
<keyword evidence="4" id="KW-0378">Hydrolase</keyword>
<dbReference type="EMBL" id="CAMXCT020000195">
    <property type="protein sequence ID" value="CAL1128677.1"/>
    <property type="molecule type" value="Genomic_DNA"/>
</dbReference>
<evidence type="ECO:0000256" key="7">
    <source>
        <dbReference type="SAM" id="Phobius"/>
    </source>
</evidence>
<feature type="transmembrane region" description="Helical" evidence="7">
    <location>
        <begin position="396"/>
        <end position="417"/>
    </location>
</feature>
<dbReference type="AlphaFoldDB" id="A0A9P1BL10"/>
<dbReference type="InterPro" id="IPR021109">
    <property type="entry name" value="Peptidase_aspartic_dom_sf"/>
</dbReference>
<dbReference type="Proteomes" id="UP001152797">
    <property type="component" value="Unassembled WGS sequence"/>
</dbReference>
<keyword evidence="11" id="KW-1185">Reference proteome</keyword>
<evidence type="ECO:0000256" key="2">
    <source>
        <dbReference type="ARBA" id="ARBA00022670"/>
    </source>
</evidence>
<dbReference type="InterPro" id="IPR033121">
    <property type="entry name" value="PEPTIDASE_A1"/>
</dbReference>
<proteinExistence type="inferred from homology"/>
<feature type="active site" evidence="5">
    <location>
        <position position="59"/>
    </location>
</feature>
<dbReference type="InterPro" id="IPR001461">
    <property type="entry name" value="Aspartic_peptidase_A1"/>
</dbReference>
<feature type="active site" evidence="5">
    <location>
        <position position="247"/>
    </location>
</feature>
<dbReference type="GO" id="GO:0004190">
    <property type="term" value="F:aspartic-type endopeptidase activity"/>
    <property type="evidence" value="ECO:0007669"/>
    <property type="project" value="InterPro"/>
</dbReference>
<evidence type="ECO:0000313" key="10">
    <source>
        <dbReference type="EMBL" id="CAL4762614.1"/>
    </source>
</evidence>
<dbReference type="GO" id="GO:0006508">
    <property type="term" value="P:proteolysis"/>
    <property type="evidence" value="ECO:0007669"/>
    <property type="project" value="UniProtKB-KW"/>
</dbReference>
<comment type="similarity">
    <text evidence="1">Belongs to the peptidase A1 family.</text>
</comment>
<accession>A0A9P1BL10</accession>
<comment type="caution">
    <text evidence="9">The sequence shown here is derived from an EMBL/GenBank/DDBJ whole genome shotgun (WGS) entry which is preliminary data.</text>
</comment>
<feature type="region of interest" description="Disordered" evidence="6">
    <location>
        <begin position="427"/>
        <end position="495"/>
    </location>
</feature>
<keyword evidence="7" id="KW-0472">Membrane</keyword>
<dbReference type="PROSITE" id="PS51767">
    <property type="entry name" value="PEPTIDASE_A1"/>
    <property type="match status" value="1"/>
</dbReference>
<evidence type="ECO:0000313" key="11">
    <source>
        <dbReference type="Proteomes" id="UP001152797"/>
    </source>
</evidence>
<reference evidence="9" key="1">
    <citation type="submission" date="2022-10" db="EMBL/GenBank/DDBJ databases">
        <authorList>
            <person name="Chen Y."/>
            <person name="Dougan E. K."/>
            <person name="Chan C."/>
            <person name="Rhodes N."/>
            <person name="Thang M."/>
        </authorList>
    </citation>
    <scope>NUCLEOTIDE SEQUENCE</scope>
</reference>
<dbReference type="Pfam" id="PF00026">
    <property type="entry name" value="Asp"/>
    <property type="match status" value="1"/>
</dbReference>
<dbReference type="EMBL" id="CAMXCT010000195">
    <property type="protein sequence ID" value="CAI3975302.1"/>
    <property type="molecule type" value="Genomic_DNA"/>
</dbReference>
<sequence>MSNAEEKADGNVTSGRRLYDATKRIQSARLYGDVATYQYYYIDILVGTPMPQRVSVIADTGSTICAFTCSGCQSCGQHLDANFDFSLSNSAEWTPCSKSCHSCRQKRCAYHQSYTEGSSIEGFQFTDFISLGDEFQQNPMVKVHMGCHTKETRLFVTQKANGILGLAPSERSTVLQEIFQDHEHVNGNIFSMCLSPQGGLLTVGYDSSTAVAWTPMRPQRFYSVSLKKMSLEGSSDSLTGFGHTFVDSGTTFTYLPDGLFRQLRDLVQGHCQTRCGQLTGSTCWQIPGESLENFPKIVFSFSKDITVHWAPTSYLFRKTGHLFCLGFQSNGAVAETVLGATFMINQLVVFDLQSSRLGLASRACPSFAERPRAPQKLRAGNAGPTGRSPADADRSLLVVLSLLLILLGLCLVARNLLRAYSLRRRETAVPNGNASPRRVRARKLGRADHEEMQALADPAASPRRSEEVSRVPVDAWLSAGSDASPTAGSGELGSG</sequence>
<dbReference type="PANTHER" id="PTHR13683:SF375">
    <property type="entry name" value="PEPTIDASE A1 DOMAIN-CONTAINING PROTEIN"/>
    <property type="match status" value="1"/>
</dbReference>